<proteinExistence type="predicted"/>
<organism evidence="2 3">
    <name type="scientific">Pseudonocardia sediminis</name>
    <dbReference type="NCBI Taxonomy" id="1397368"/>
    <lineage>
        <taxon>Bacteria</taxon>
        <taxon>Bacillati</taxon>
        <taxon>Actinomycetota</taxon>
        <taxon>Actinomycetes</taxon>
        <taxon>Pseudonocardiales</taxon>
        <taxon>Pseudonocardiaceae</taxon>
        <taxon>Pseudonocardia</taxon>
    </lineage>
</organism>
<dbReference type="EMBL" id="SHKL01000001">
    <property type="protein sequence ID" value="RZT88767.1"/>
    <property type="molecule type" value="Genomic_DNA"/>
</dbReference>
<dbReference type="PANTHER" id="PTHR43245:SF55">
    <property type="entry name" value="NAD(P)-BINDING DOMAIN-CONTAINING PROTEIN"/>
    <property type="match status" value="1"/>
</dbReference>
<dbReference type="InterPro" id="IPR001509">
    <property type="entry name" value="Epimerase_deHydtase"/>
</dbReference>
<dbReference type="Pfam" id="PF01370">
    <property type="entry name" value="Epimerase"/>
    <property type="match status" value="1"/>
</dbReference>
<evidence type="ECO:0000313" key="3">
    <source>
        <dbReference type="Proteomes" id="UP000291591"/>
    </source>
</evidence>
<protein>
    <submittedName>
        <fullName evidence="2">Nucleoside-diphosphate-sugar epimerase</fullName>
    </submittedName>
</protein>
<name>A0A4Q7V2H4_PSEST</name>
<dbReference type="OrthoDB" id="9795501at2"/>
<feature type="domain" description="NAD-dependent epimerase/dehydratase" evidence="1">
    <location>
        <begin position="3"/>
        <end position="224"/>
    </location>
</feature>
<dbReference type="InterPro" id="IPR050177">
    <property type="entry name" value="Lipid_A_modif_metabolic_enz"/>
</dbReference>
<evidence type="ECO:0000259" key="1">
    <source>
        <dbReference type="Pfam" id="PF01370"/>
    </source>
</evidence>
<dbReference type="InterPro" id="IPR036291">
    <property type="entry name" value="NAD(P)-bd_dom_sf"/>
</dbReference>
<keyword evidence="3" id="KW-1185">Reference proteome</keyword>
<accession>A0A4Q7V2H4</accession>
<dbReference type="Gene3D" id="3.40.50.720">
    <property type="entry name" value="NAD(P)-binding Rossmann-like Domain"/>
    <property type="match status" value="1"/>
</dbReference>
<dbReference type="PANTHER" id="PTHR43245">
    <property type="entry name" value="BIFUNCTIONAL POLYMYXIN RESISTANCE PROTEIN ARNA"/>
    <property type="match status" value="1"/>
</dbReference>
<dbReference type="RefSeq" id="WP_130292788.1">
    <property type="nucleotide sequence ID" value="NZ_SHKL01000001.1"/>
</dbReference>
<comment type="caution">
    <text evidence="2">The sequence shown here is derived from an EMBL/GenBank/DDBJ whole genome shotgun (WGS) entry which is preliminary data.</text>
</comment>
<evidence type="ECO:0000313" key="2">
    <source>
        <dbReference type="EMBL" id="RZT88767.1"/>
    </source>
</evidence>
<dbReference type="Proteomes" id="UP000291591">
    <property type="component" value="Unassembled WGS sequence"/>
</dbReference>
<gene>
    <name evidence="2" type="ORF">EV383_5712</name>
</gene>
<sequence>MKILVTGALGKVGRATVAAAQAAGHDVTATDQAPPSYGPTDPSAAPYLRADLTDFGQTVDLVGRVRPDAVVHTAGIPEPFQDTEVAIFDTNLPALFHVAEAVRLVGVPRLVAMSSETAPGYMTGDPVLLPDYLPVDENHPLRPREAYALTKVLGEHMLDALVRRQDNAVPVTAVSIRPSLVTTGEMYGDFIKRTREAEIAPSFNQWTFVDADDLGDLALRAATTETPGHEVVYAAQPDNLRGEPLADLVAKAYGDDAPEIRDLERPDSGAISVAKARRLFGWEPRTGLAAR</sequence>
<dbReference type="AlphaFoldDB" id="A0A4Q7V2H4"/>
<dbReference type="CDD" id="cd08946">
    <property type="entry name" value="SDR_e"/>
    <property type="match status" value="1"/>
</dbReference>
<reference evidence="2 3" key="1">
    <citation type="submission" date="2019-02" db="EMBL/GenBank/DDBJ databases">
        <title>Sequencing the genomes of 1000 actinobacteria strains.</title>
        <authorList>
            <person name="Klenk H.-P."/>
        </authorList>
    </citation>
    <scope>NUCLEOTIDE SEQUENCE [LARGE SCALE GENOMIC DNA]</scope>
    <source>
        <strain evidence="2 3">DSM 45779</strain>
    </source>
</reference>
<dbReference type="SUPFAM" id="SSF51735">
    <property type="entry name" value="NAD(P)-binding Rossmann-fold domains"/>
    <property type="match status" value="1"/>
</dbReference>